<dbReference type="AlphaFoldDB" id="A0A183SB87"/>
<reference evidence="1" key="1">
    <citation type="submission" date="2016-06" db="UniProtKB">
        <authorList>
            <consortium name="WormBaseParasite"/>
        </authorList>
    </citation>
    <scope>IDENTIFICATION</scope>
</reference>
<dbReference type="WBParaSite" id="SSLN_0000154101-mRNA-1">
    <property type="protein sequence ID" value="SSLN_0000154101-mRNA-1"/>
    <property type="gene ID" value="SSLN_0000154101"/>
</dbReference>
<protein>
    <submittedName>
        <fullName evidence="1">Secreted protein</fullName>
    </submittedName>
</protein>
<name>A0A183SB87_SCHSO</name>
<proteinExistence type="predicted"/>
<evidence type="ECO:0000313" key="1">
    <source>
        <dbReference type="WBParaSite" id="SSLN_0000154101-mRNA-1"/>
    </source>
</evidence>
<organism evidence="1">
    <name type="scientific">Schistocephalus solidus</name>
    <name type="common">Tapeworm</name>
    <dbReference type="NCBI Taxonomy" id="70667"/>
    <lineage>
        <taxon>Eukaryota</taxon>
        <taxon>Metazoa</taxon>
        <taxon>Spiralia</taxon>
        <taxon>Lophotrochozoa</taxon>
        <taxon>Platyhelminthes</taxon>
        <taxon>Cestoda</taxon>
        <taxon>Eucestoda</taxon>
        <taxon>Diphyllobothriidea</taxon>
        <taxon>Diphyllobothriidae</taxon>
        <taxon>Schistocephalus</taxon>
    </lineage>
</organism>
<sequence length="88" mass="9983">LTSSNWLGRNICGVIPLICRGCWSTQTSVGAPFCRASLEHETDSLTRWSFQKLLKHLYANYTHLLQTDCSYNEDCVSSGSLRLAHTYR</sequence>
<accession>A0A183SB87</accession>